<sequence length="262" mass="29808">MLPAHLCLTAILTCARCAIRCRVDCCAVGPCCLVHVCMCVSVSPFDRPLGLFADRLEIPWITPSQPLRDFLFCRKHLRKEQVFSRGKTSRLYLSPSRLPLHLAATTNHGRRICQGRRHRCFLHVEFFFLEEFLWFLIAGDKPADSQEVLSESRYLAYRPPGFLTKFSQQFSADIAPVISSSLSLNCMGKSGDLRDGRVLGRPRFVTVGRDARQHDLVRRERECDITLHGAPRGRVSRHGALVRGPSRRLHHKLKTMCVSLEQ</sequence>
<accession>A0A2T7NT85</accession>
<keyword evidence="3" id="KW-1185">Reference proteome</keyword>
<evidence type="ECO:0000313" key="3">
    <source>
        <dbReference type="Proteomes" id="UP000245119"/>
    </source>
</evidence>
<organism evidence="2 3">
    <name type="scientific">Pomacea canaliculata</name>
    <name type="common">Golden apple snail</name>
    <dbReference type="NCBI Taxonomy" id="400727"/>
    <lineage>
        <taxon>Eukaryota</taxon>
        <taxon>Metazoa</taxon>
        <taxon>Spiralia</taxon>
        <taxon>Lophotrochozoa</taxon>
        <taxon>Mollusca</taxon>
        <taxon>Gastropoda</taxon>
        <taxon>Caenogastropoda</taxon>
        <taxon>Architaenioglossa</taxon>
        <taxon>Ampullarioidea</taxon>
        <taxon>Ampullariidae</taxon>
        <taxon>Pomacea</taxon>
    </lineage>
</organism>
<evidence type="ECO:0008006" key="4">
    <source>
        <dbReference type="Google" id="ProtNLM"/>
    </source>
</evidence>
<feature type="signal peptide" evidence="1">
    <location>
        <begin position="1"/>
        <end position="17"/>
    </location>
</feature>
<dbReference type="Proteomes" id="UP000245119">
    <property type="component" value="Linkage Group LG9"/>
</dbReference>
<reference evidence="2 3" key="1">
    <citation type="submission" date="2018-04" db="EMBL/GenBank/DDBJ databases">
        <title>The genome of golden apple snail Pomacea canaliculata provides insight into stress tolerance and invasive adaptation.</title>
        <authorList>
            <person name="Liu C."/>
            <person name="Liu B."/>
            <person name="Ren Y."/>
            <person name="Zhang Y."/>
            <person name="Wang H."/>
            <person name="Li S."/>
            <person name="Jiang F."/>
            <person name="Yin L."/>
            <person name="Zhang G."/>
            <person name="Qian W."/>
            <person name="Fan W."/>
        </authorList>
    </citation>
    <scope>NUCLEOTIDE SEQUENCE [LARGE SCALE GENOMIC DNA]</scope>
    <source>
        <strain evidence="2">SZHN2017</strain>
        <tissue evidence="2">Muscle</tissue>
    </source>
</reference>
<proteinExistence type="predicted"/>
<feature type="chain" id="PRO_5015587181" description="Secreted protein" evidence="1">
    <location>
        <begin position="18"/>
        <end position="262"/>
    </location>
</feature>
<comment type="caution">
    <text evidence="2">The sequence shown here is derived from an EMBL/GenBank/DDBJ whole genome shotgun (WGS) entry which is preliminary data.</text>
</comment>
<dbReference type="EMBL" id="PZQS01000009">
    <property type="protein sequence ID" value="PVD24363.1"/>
    <property type="molecule type" value="Genomic_DNA"/>
</dbReference>
<name>A0A2T7NT85_POMCA</name>
<evidence type="ECO:0000313" key="2">
    <source>
        <dbReference type="EMBL" id="PVD24363.1"/>
    </source>
</evidence>
<keyword evidence="1" id="KW-0732">Signal</keyword>
<dbReference type="AlphaFoldDB" id="A0A2T7NT85"/>
<protein>
    <recommendedName>
        <fullName evidence="4">Secreted protein</fullName>
    </recommendedName>
</protein>
<evidence type="ECO:0000256" key="1">
    <source>
        <dbReference type="SAM" id="SignalP"/>
    </source>
</evidence>
<gene>
    <name evidence="2" type="ORF">C0Q70_14844</name>
</gene>